<accession>A0A9P6JRK2</accession>
<keyword evidence="3" id="KW-1185">Reference proteome</keyword>
<evidence type="ECO:0000313" key="3">
    <source>
        <dbReference type="Proteomes" id="UP000807306"/>
    </source>
</evidence>
<proteinExistence type="predicted"/>
<dbReference type="Proteomes" id="UP000807306">
    <property type="component" value="Unassembled WGS sequence"/>
</dbReference>
<gene>
    <name evidence="2" type="ORF">CPB83DRAFT_852471</name>
</gene>
<evidence type="ECO:0000256" key="1">
    <source>
        <dbReference type="SAM" id="MobiDB-lite"/>
    </source>
</evidence>
<reference evidence="2" key="1">
    <citation type="submission" date="2020-11" db="EMBL/GenBank/DDBJ databases">
        <authorList>
            <consortium name="DOE Joint Genome Institute"/>
            <person name="Ahrendt S."/>
            <person name="Riley R."/>
            <person name="Andreopoulos W."/>
            <person name="Labutti K."/>
            <person name="Pangilinan J."/>
            <person name="Ruiz-Duenas F.J."/>
            <person name="Barrasa J.M."/>
            <person name="Sanchez-Garcia M."/>
            <person name="Camarero S."/>
            <person name="Miyauchi S."/>
            <person name="Serrano A."/>
            <person name="Linde D."/>
            <person name="Babiker R."/>
            <person name="Drula E."/>
            <person name="Ayuso-Fernandez I."/>
            <person name="Pacheco R."/>
            <person name="Padilla G."/>
            <person name="Ferreira P."/>
            <person name="Barriuso J."/>
            <person name="Kellner H."/>
            <person name="Castanera R."/>
            <person name="Alfaro M."/>
            <person name="Ramirez L."/>
            <person name="Pisabarro A.G."/>
            <person name="Kuo A."/>
            <person name="Tritt A."/>
            <person name="Lipzen A."/>
            <person name="He G."/>
            <person name="Yan M."/>
            <person name="Ng V."/>
            <person name="Cullen D."/>
            <person name="Martin F."/>
            <person name="Rosso M.-N."/>
            <person name="Henrissat B."/>
            <person name="Hibbett D."/>
            <person name="Martinez A.T."/>
            <person name="Grigoriev I.V."/>
        </authorList>
    </citation>
    <scope>NUCLEOTIDE SEQUENCE</scope>
    <source>
        <strain evidence="2">CBS 506.95</strain>
    </source>
</reference>
<name>A0A9P6JRK2_9AGAR</name>
<comment type="caution">
    <text evidence="2">The sequence shown here is derived from an EMBL/GenBank/DDBJ whole genome shotgun (WGS) entry which is preliminary data.</text>
</comment>
<sequence length="88" mass="9992">MVFLEAARECMVGASPIFLLAAFFPSHLKSSPRRATKARSAFAPTPRQDQGRRFWLRHGGKGRMRLTDDCEATLQPARTHLYQMWGLS</sequence>
<feature type="region of interest" description="Disordered" evidence="1">
    <location>
        <begin position="29"/>
        <end position="48"/>
    </location>
</feature>
<dbReference type="EMBL" id="MU157845">
    <property type="protein sequence ID" value="KAF9529640.1"/>
    <property type="molecule type" value="Genomic_DNA"/>
</dbReference>
<protein>
    <submittedName>
        <fullName evidence="2">Uncharacterized protein</fullName>
    </submittedName>
</protein>
<dbReference type="AlphaFoldDB" id="A0A9P6JRK2"/>
<evidence type="ECO:0000313" key="2">
    <source>
        <dbReference type="EMBL" id="KAF9529640.1"/>
    </source>
</evidence>
<organism evidence="2 3">
    <name type="scientific">Crepidotus variabilis</name>
    <dbReference type="NCBI Taxonomy" id="179855"/>
    <lineage>
        <taxon>Eukaryota</taxon>
        <taxon>Fungi</taxon>
        <taxon>Dikarya</taxon>
        <taxon>Basidiomycota</taxon>
        <taxon>Agaricomycotina</taxon>
        <taxon>Agaricomycetes</taxon>
        <taxon>Agaricomycetidae</taxon>
        <taxon>Agaricales</taxon>
        <taxon>Agaricineae</taxon>
        <taxon>Crepidotaceae</taxon>
        <taxon>Crepidotus</taxon>
    </lineage>
</organism>